<protein>
    <recommendedName>
        <fullName evidence="1">Tyrosine specific protein phosphatases domain-containing protein</fullName>
    </recommendedName>
</protein>
<dbReference type="Gene3D" id="3.90.190.10">
    <property type="entry name" value="Protein tyrosine phosphatase superfamily"/>
    <property type="match status" value="1"/>
</dbReference>
<sequence length="168" mass="18306">MTELVRTATCIVEGLLWAGSVRSLDLCTLLDLQEQGLRRVISVLPIGNRPCDQSAEFIRQLLARLKLQHRIVVSADDAALPPDYVAHALGDDLAPTLIHCNAGQNRSTALAACWLIHHRIGAGTLLDAARALSCIMEQRARDLGAVPRLWPAMQANVEAFAAWKDAQP</sequence>
<name>A0A0F9TY15_9ZZZZ</name>
<gene>
    <name evidence="2" type="ORF">LCGC14_0273270</name>
</gene>
<evidence type="ECO:0000259" key="1">
    <source>
        <dbReference type="PROSITE" id="PS50056"/>
    </source>
</evidence>
<proteinExistence type="predicted"/>
<dbReference type="EMBL" id="LAZR01000153">
    <property type="protein sequence ID" value="KKN85915.1"/>
    <property type="molecule type" value="Genomic_DNA"/>
</dbReference>
<dbReference type="PROSITE" id="PS00383">
    <property type="entry name" value="TYR_PHOSPHATASE_1"/>
    <property type="match status" value="1"/>
</dbReference>
<dbReference type="AlphaFoldDB" id="A0A0F9TY15"/>
<comment type="caution">
    <text evidence="2">The sequence shown here is derived from an EMBL/GenBank/DDBJ whole genome shotgun (WGS) entry which is preliminary data.</text>
</comment>
<evidence type="ECO:0000313" key="2">
    <source>
        <dbReference type="EMBL" id="KKN85915.1"/>
    </source>
</evidence>
<organism evidence="2">
    <name type="scientific">marine sediment metagenome</name>
    <dbReference type="NCBI Taxonomy" id="412755"/>
    <lineage>
        <taxon>unclassified sequences</taxon>
        <taxon>metagenomes</taxon>
        <taxon>ecological metagenomes</taxon>
    </lineage>
</organism>
<dbReference type="InterPro" id="IPR000387">
    <property type="entry name" value="Tyr_Pase_dom"/>
</dbReference>
<feature type="domain" description="Tyrosine specific protein phosphatases" evidence="1">
    <location>
        <begin position="90"/>
        <end position="139"/>
    </location>
</feature>
<dbReference type="PROSITE" id="PS50056">
    <property type="entry name" value="TYR_PHOSPHATASE_2"/>
    <property type="match status" value="1"/>
</dbReference>
<dbReference type="SUPFAM" id="SSF52799">
    <property type="entry name" value="(Phosphotyrosine protein) phosphatases II"/>
    <property type="match status" value="1"/>
</dbReference>
<dbReference type="InterPro" id="IPR029021">
    <property type="entry name" value="Prot-tyrosine_phosphatase-like"/>
</dbReference>
<reference evidence="2" key="1">
    <citation type="journal article" date="2015" name="Nature">
        <title>Complex archaea that bridge the gap between prokaryotes and eukaryotes.</title>
        <authorList>
            <person name="Spang A."/>
            <person name="Saw J.H."/>
            <person name="Jorgensen S.L."/>
            <person name="Zaremba-Niedzwiedzka K."/>
            <person name="Martijn J."/>
            <person name="Lind A.E."/>
            <person name="van Eijk R."/>
            <person name="Schleper C."/>
            <person name="Guy L."/>
            <person name="Ettema T.J."/>
        </authorList>
    </citation>
    <scope>NUCLEOTIDE SEQUENCE</scope>
</reference>
<dbReference type="InterPro" id="IPR016130">
    <property type="entry name" value="Tyr_Pase_AS"/>
</dbReference>
<accession>A0A0F9TY15</accession>